<keyword evidence="4" id="KW-0472">Membrane</keyword>
<comment type="subcellular location">
    <subcellularLocation>
        <location evidence="1">Cell outer membrane</location>
    </subcellularLocation>
</comment>
<name>A0A1G8PUT2_9GAMM</name>
<dbReference type="Pfam" id="PF03502">
    <property type="entry name" value="Channel_Tsx"/>
    <property type="match status" value="1"/>
</dbReference>
<dbReference type="AlphaFoldDB" id="A0A1G8PUT2"/>
<evidence type="ECO:0000256" key="5">
    <source>
        <dbReference type="ARBA" id="ARBA00023237"/>
    </source>
</evidence>
<dbReference type="GO" id="GO:0005337">
    <property type="term" value="F:nucleoside transmembrane transporter activity"/>
    <property type="evidence" value="ECO:0007669"/>
    <property type="project" value="InterPro"/>
</dbReference>
<evidence type="ECO:0000313" key="7">
    <source>
        <dbReference type="EMBL" id="SDI95630.1"/>
    </source>
</evidence>
<dbReference type="EMBL" id="FNEM01000004">
    <property type="protein sequence ID" value="SDI95630.1"/>
    <property type="molecule type" value="Genomic_DNA"/>
</dbReference>
<comment type="similarity">
    <text evidence="2">Belongs to the nucleoside-specific channel-forming outer membrane porin (Tsx) (TC 1.B.10) family.</text>
</comment>
<sequence>MMKKVLAGAALAALSLNAFAADYSDGDIHKNDYKWMQFNLMYAVNQLPQADDSHTGHDYLEMEFGGRSGFLDLYGYVDVFNLSNDSEQDMNAGASKMFMKFAPRFSLDAITGIDMSYGPIQEVYFSTLFNWGGGMMDVGQGTGYVDENGFDKGGDVNNSFWGIGADVMVPWLGKTGMNLYSLYDINAKDWDGYQFSMNWFKPFYFLENGSFVSFQGYVDYQWGVDDSFAALKTDKGGAAFFGLYWHSDRFAAGYGLKGFKDVYGLKDGGLAGDTTGWAHYFSITYKI</sequence>
<reference evidence="8" key="1">
    <citation type="submission" date="2016-10" db="EMBL/GenBank/DDBJ databases">
        <authorList>
            <person name="Varghese N."/>
            <person name="Submissions S."/>
        </authorList>
    </citation>
    <scope>NUCLEOTIDE SEQUENCE [LARGE SCALE GENOMIC DNA]</scope>
    <source>
        <strain evidence="8">DSM 23317</strain>
    </source>
</reference>
<dbReference type="SUPFAM" id="SSF111364">
    <property type="entry name" value="Tsx-like channel"/>
    <property type="match status" value="1"/>
</dbReference>
<dbReference type="GO" id="GO:0009279">
    <property type="term" value="C:cell outer membrane"/>
    <property type="evidence" value="ECO:0007669"/>
    <property type="project" value="UniProtKB-SubCell"/>
</dbReference>
<keyword evidence="8" id="KW-1185">Reference proteome</keyword>
<evidence type="ECO:0000256" key="2">
    <source>
        <dbReference type="ARBA" id="ARBA00008728"/>
    </source>
</evidence>
<dbReference type="InterPro" id="IPR018013">
    <property type="entry name" value="Channel_Tsx-like"/>
</dbReference>
<dbReference type="PRINTS" id="PR01277">
    <property type="entry name" value="CHANNELTSX"/>
</dbReference>
<evidence type="ECO:0000256" key="6">
    <source>
        <dbReference type="SAM" id="SignalP"/>
    </source>
</evidence>
<keyword evidence="5" id="KW-0998">Cell outer membrane</keyword>
<dbReference type="InterPro" id="IPR003055">
    <property type="entry name" value="Channel_Tsx"/>
</dbReference>
<evidence type="ECO:0000256" key="1">
    <source>
        <dbReference type="ARBA" id="ARBA00004442"/>
    </source>
</evidence>
<protein>
    <submittedName>
        <fullName evidence="7">Nucleoside-specific channel-forming protein</fullName>
    </submittedName>
</protein>
<evidence type="ECO:0000313" key="8">
    <source>
        <dbReference type="Proteomes" id="UP000199527"/>
    </source>
</evidence>
<organism evidence="7 8">
    <name type="scientific">Ferrimonas sediminum</name>
    <dbReference type="NCBI Taxonomy" id="718193"/>
    <lineage>
        <taxon>Bacteria</taxon>
        <taxon>Pseudomonadati</taxon>
        <taxon>Pseudomonadota</taxon>
        <taxon>Gammaproteobacteria</taxon>
        <taxon>Alteromonadales</taxon>
        <taxon>Ferrimonadaceae</taxon>
        <taxon>Ferrimonas</taxon>
    </lineage>
</organism>
<feature type="signal peptide" evidence="6">
    <location>
        <begin position="1"/>
        <end position="20"/>
    </location>
</feature>
<proteinExistence type="inferred from homology"/>
<dbReference type="OrthoDB" id="104801at2"/>
<dbReference type="Gene3D" id="2.40.230.20">
    <property type="entry name" value="Nucleoside-specific channel-forming protein, Tsx-like"/>
    <property type="match status" value="1"/>
</dbReference>
<accession>A0A1G8PUT2</accession>
<evidence type="ECO:0000256" key="3">
    <source>
        <dbReference type="ARBA" id="ARBA00022729"/>
    </source>
</evidence>
<keyword evidence="3 6" id="KW-0732">Signal</keyword>
<feature type="chain" id="PRO_5011603437" evidence="6">
    <location>
        <begin position="21"/>
        <end position="287"/>
    </location>
</feature>
<dbReference type="Proteomes" id="UP000199527">
    <property type="component" value="Unassembled WGS sequence"/>
</dbReference>
<evidence type="ECO:0000256" key="4">
    <source>
        <dbReference type="ARBA" id="ARBA00023136"/>
    </source>
</evidence>
<gene>
    <name evidence="7" type="ORF">SAMN04488540_10472</name>
</gene>
<dbReference type="InterPro" id="IPR036777">
    <property type="entry name" value="Channel_Tsx-like_sf"/>
</dbReference>